<feature type="transmembrane region" description="Helical" evidence="9">
    <location>
        <begin position="267"/>
        <end position="291"/>
    </location>
</feature>
<keyword evidence="6 9" id="KW-1133">Transmembrane helix</keyword>
<evidence type="ECO:0000256" key="9">
    <source>
        <dbReference type="SAM" id="Phobius"/>
    </source>
</evidence>
<dbReference type="InterPro" id="IPR050256">
    <property type="entry name" value="Glycosyltransferase_2"/>
</dbReference>
<dbReference type="EMBL" id="CP062983">
    <property type="protein sequence ID" value="QPC85002.1"/>
    <property type="molecule type" value="Genomic_DNA"/>
</dbReference>
<gene>
    <name evidence="11" type="ORF">G4Y79_11725</name>
</gene>
<dbReference type="KEGG" id="pmet:G4Y79_11725"/>
<dbReference type="InterPro" id="IPR029044">
    <property type="entry name" value="Nucleotide-diphossugar_trans"/>
</dbReference>
<dbReference type="Gene3D" id="3.90.550.10">
    <property type="entry name" value="Spore Coat Polysaccharide Biosynthesis Protein SpsA, Chain A"/>
    <property type="match status" value="1"/>
</dbReference>
<sequence>MMVSLSIIVPVYNSEQSIGKLADALADVLPTVANEYELIMVEDDSRDASWQAVEAITKKYDWAQGIKLMRNYGQHNAILCGIRTAQYDIIATMDDDLQHPPEELHLLLDKLAEGYDVVYGSPQAQPHGLLRGLASRVTKYFLQQTMGADVAREASAFRVFRTQLRDAFENYNEPNVIIDVLLTWATKRFAAVRVTHRPRPYGESNYSINKLVNHAFNMMTGFSTVPLRLASLLGLLMTIFGMVLLFYVLVVRLIIFGWQSEVPGFTFLASMIAIFSGAQMFAIGIIGEYLARMHFRLMNKPTYIVRERVGQPQDVPPATEQNTHPTLEPSRAD</sequence>
<feature type="domain" description="Glycosyltransferase 2-like" evidence="10">
    <location>
        <begin position="6"/>
        <end position="133"/>
    </location>
</feature>
<name>A0A7S8IGS4_9CHLR</name>
<evidence type="ECO:0000313" key="11">
    <source>
        <dbReference type="EMBL" id="QPC85002.1"/>
    </source>
</evidence>
<dbReference type="GO" id="GO:0099621">
    <property type="term" value="F:undecaprenyl-phosphate 4-deoxy-4-formamido-L-arabinose transferase activity"/>
    <property type="evidence" value="ECO:0007669"/>
    <property type="project" value="TreeGrafter"/>
</dbReference>
<evidence type="ECO:0000256" key="3">
    <source>
        <dbReference type="ARBA" id="ARBA00022679"/>
    </source>
</evidence>
<dbReference type="GO" id="GO:0005886">
    <property type="term" value="C:plasma membrane"/>
    <property type="evidence" value="ECO:0007669"/>
    <property type="project" value="TreeGrafter"/>
</dbReference>
<reference evidence="11 12" key="1">
    <citation type="submission" date="2020-02" db="EMBL/GenBank/DDBJ databases">
        <authorList>
            <person name="Zheng R.K."/>
            <person name="Sun C.M."/>
        </authorList>
    </citation>
    <scope>NUCLEOTIDE SEQUENCE [LARGE SCALE GENOMIC DNA]</scope>
    <source>
        <strain evidence="12">rifampicinis</strain>
    </source>
</reference>
<evidence type="ECO:0000256" key="1">
    <source>
        <dbReference type="ARBA" id="ARBA00022475"/>
    </source>
</evidence>
<keyword evidence="7 9" id="KW-0472">Membrane</keyword>
<evidence type="ECO:0000256" key="7">
    <source>
        <dbReference type="ARBA" id="ARBA00023136"/>
    </source>
</evidence>
<evidence type="ECO:0000259" key="10">
    <source>
        <dbReference type="Pfam" id="PF00535"/>
    </source>
</evidence>
<dbReference type="GO" id="GO:0009103">
    <property type="term" value="P:lipopolysaccharide biosynthetic process"/>
    <property type="evidence" value="ECO:0007669"/>
    <property type="project" value="UniProtKB-KW"/>
</dbReference>
<keyword evidence="3 11" id="KW-0808">Transferase</keyword>
<proteinExistence type="predicted"/>
<evidence type="ECO:0000256" key="2">
    <source>
        <dbReference type="ARBA" id="ARBA00022676"/>
    </source>
</evidence>
<accession>A0A7S8IGS4</accession>
<dbReference type="RefSeq" id="WP_195173065.1">
    <property type="nucleotide sequence ID" value="NZ_CP062983.1"/>
</dbReference>
<keyword evidence="12" id="KW-1185">Reference proteome</keyword>
<feature type="region of interest" description="Disordered" evidence="8">
    <location>
        <begin position="313"/>
        <end position="333"/>
    </location>
</feature>
<evidence type="ECO:0000256" key="4">
    <source>
        <dbReference type="ARBA" id="ARBA00022692"/>
    </source>
</evidence>
<dbReference type="SUPFAM" id="SSF53448">
    <property type="entry name" value="Nucleotide-diphospho-sugar transferases"/>
    <property type="match status" value="1"/>
</dbReference>
<protein>
    <submittedName>
        <fullName evidence="11">Glycosyltransferase family 2 protein</fullName>
    </submittedName>
</protein>
<feature type="transmembrane region" description="Helical" evidence="9">
    <location>
        <begin position="229"/>
        <end position="255"/>
    </location>
</feature>
<dbReference type="InterPro" id="IPR001173">
    <property type="entry name" value="Glyco_trans_2-like"/>
</dbReference>
<evidence type="ECO:0000256" key="5">
    <source>
        <dbReference type="ARBA" id="ARBA00022985"/>
    </source>
</evidence>
<dbReference type="PANTHER" id="PTHR48090:SF3">
    <property type="entry name" value="UNDECAPRENYL-PHOSPHATE 4-DEOXY-4-FORMAMIDO-L-ARABINOSE TRANSFERASE"/>
    <property type="match status" value="1"/>
</dbReference>
<keyword evidence="2" id="KW-0328">Glycosyltransferase</keyword>
<dbReference type="Pfam" id="PF00535">
    <property type="entry name" value="Glycos_transf_2"/>
    <property type="match status" value="1"/>
</dbReference>
<evidence type="ECO:0000313" key="12">
    <source>
        <dbReference type="Proteomes" id="UP000594468"/>
    </source>
</evidence>
<organism evidence="11 12">
    <name type="scientific">Phototrophicus methaneseepsis</name>
    <dbReference type="NCBI Taxonomy" id="2710758"/>
    <lineage>
        <taxon>Bacteria</taxon>
        <taxon>Bacillati</taxon>
        <taxon>Chloroflexota</taxon>
        <taxon>Candidatus Thermofontia</taxon>
        <taxon>Phototrophicales</taxon>
        <taxon>Phototrophicaceae</taxon>
        <taxon>Phototrophicus</taxon>
    </lineage>
</organism>
<keyword evidence="4 9" id="KW-0812">Transmembrane</keyword>
<dbReference type="PANTHER" id="PTHR48090">
    <property type="entry name" value="UNDECAPRENYL-PHOSPHATE 4-DEOXY-4-FORMAMIDO-L-ARABINOSE TRANSFERASE-RELATED"/>
    <property type="match status" value="1"/>
</dbReference>
<dbReference type="Proteomes" id="UP000594468">
    <property type="component" value="Chromosome"/>
</dbReference>
<evidence type="ECO:0000256" key="6">
    <source>
        <dbReference type="ARBA" id="ARBA00022989"/>
    </source>
</evidence>
<dbReference type="CDD" id="cd04187">
    <property type="entry name" value="DPM1_like_bac"/>
    <property type="match status" value="1"/>
</dbReference>
<keyword evidence="1" id="KW-1003">Cell membrane</keyword>
<evidence type="ECO:0000256" key="8">
    <source>
        <dbReference type="SAM" id="MobiDB-lite"/>
    </source>
</evidence>
<dbReference type="AlphaFoldDB" id="A0A7S8IGS4"/>
<keyword evidence="5" id="KW-0448">Lipopolysaccharide biosynthesis</keyword>